<evidence type="ECO:0000313" key="9">
    <source>
        <dbReference type="Proteomes" id="UP001174210"/>
    </source>
</evidence>
<evidence type="ECO:0000259" key="7">
    <source>
        <dbReference type="Pfam" id="PF00534"/>
    </source>
</evidence>
<dbReference type="SUPFAM" id="SSF53756">
    <property type="entry name" value="UDP-Glycosyltransferase/glycogen phosphorylase"/>
    <property type="match status" value="2"/>
</dbReference>
<gene>
    <name evidence="8" type="ORF">P5G59_00325</name>
</gene>
<keyword evidence="9" id="KW-1185">Reference proteome</keyword>
<dbReference type="InterPro" id="IPR001296">
    <property type="entry name" value="Glyco_trans_1"/>
</dbReference>
<dbReference type="Proteomes" id="UP001174210">
    <property type="component" value="Unassembled WGS sequence"/>
</dbReference>
<dbReference type="InterPro" id="IPR051612">
    <property type="entry name" value="Teichoic_Acid_Biosynth"/>
</dbReference>
<protein>
    <submittedName>
        <fullName evidence="8">Glycosyltransferase</fullName>
    </submittedName>
</protein>
<comment type="caution">
    <text evidence="8">The sequence shown here is derived from an EMBL/GenBank/DDBJ whole genome shotgun (WGS) entry which is preliminary data.</text>
</comment>
<dbReference type="Gene3D" id="3.40.50.2000">
    <property type="entry name" value="Glycogen Phosphorylase B"/>
    <property type="match status" value="2"/>
</dbReference>
<evidence type="ECO:0000256" key="5">
    <source>
        <dbReference type="ARBA" id="ARBA00022944"/>
    </source>
</evidence>
<reference evidence="8" key="1">
    <citation type="submission" date="2023-03" db="EMBL/GenBank/DDBJ databases">
        <title>MT1 and MT2 Draft Genomes of Novel Species.</title>
        <authorList>
            <person name="Venkateswaran K."/>
        </authorList>
    </citation>
    <scope>NUCLEOTIDE SEQUENCE</scope>
    <source>
        <strain evidence="8">F6_8S_P_1A</strain>
    </source>
</reference>
<sequence>MRLSRLKRLPSRAKRAARYEIHAHWRRQPIVQGSVFYESFSGNGMLDNPEAVFRELLAAPDLKHLTHIWALSDLRLYRAAVEEFAGDPRVSFVRYGSAAYYRALATSQYLVNNATFPPDFSKRPGQVYLNTWHGTPLKRMGYDIEDGALGTANIIRNFVQADYLLSANPFMSEQMYETGYKLTGVYRGTLVEEGYPRIDRQFLDDAGRERVRQRLVDAGIPLGDRQIILYAPTWKGQTFGRPEDDLDLLLAHIAQIEERLDTSRYAVLLKTHQTVHSMAAHRPELARMLVPNEIPTNLVLGATDMLISDYSSIFFDFLQTGRPIVFFTPDLADYAGTRGLYFEPEEWPGPVLMSAREVGDALHAIADAGGRLPEESRERYLSMQRRFTPYEDGGASRRVVDIVFRGVRDGYRLRTDLADDGREKVLLYLGGMRPNGITTSALNLLNNIDHERYDVSAFFAQSRSGVVIAKQRQIHPDVRQFPRVGGMNGAKLVHLARHLDFRRGRIAQHADIPAQNRLWDDEWYRCFGDSRFDYVVDFSGYGPFWATLLLHSPEAQRAIWLHNDLASDAHREVNGEKRMLHSLTQIFTLYGQYDHLVSVSPTLAEINRASLADYAAPEKFVSALNTVDAEHILENAGADLHELTFDEETGSIPDWAELLLADDDVTTFVNVGRLSPEKNQARLIDAFAAVHAENPKTRLVIVGSGPLAGDLEAQAAALGLEGSVFLTGMQRNPHAIMAKADCFVLSSDYEGQPMVLLEALVLQLPIVTVEFASAKNALPVGSGMVVPQTVEGVADGMRAFLAGAVPDSRFDYAAYNRKAVSEFYRAIGAVPAPAPTPADS</sequence>
<dbReference type="InterPro" id="IPR043148">
    <property type="entry name" value="TagF_C"/>
</dbReference>
<evidence type="ECO:0000256" key="6">
    <source>
        <dbReference type="ARBA" id="ARBA00023136"/>
    </source>
</evidence>
<dbReference type="InterPro" id="IPR007554">
    <property type="entry name" value="Glycerophosphate_synth"/>
</dbReference>
<accession>A0ABT8IS66</accession>
<feature type="domain" description="Glycosyl transferase family 1" evidence="7">
    <location>
        <begin position="660"/>
        <end position="816"/>
    </location>
</feature>
<keyword evidence="3" id="KW-1003">Cell membrane</keyword>
<dbReference type="InterPro" id="IPR043149">
    <property type="entry name" value="TagF_N"/>
</dbReference>
<dbReference type="Pfam" id="PF04464">
    <property type="entry name" value="Glyphos_transf"/>
    <property type="match status" value="1"/>
</dbReference>
<name>A0ABT8IS66_9MICO</name>
<dbReference type="CDD" id="cd03811">
    <property type="entry name" value="GT4_GT28_WabH-like"/>
    <property type="match status" value="1"/>
</dbReference>
<evidence type="ECO:0000256" key="3">
    <source>
        <dbReference type="ARBA" id="ARBA00022475"/>
    </source>
</evidence>
<evidence type="ECO:0000256" key="2">
    <source>
        <dbReference type="ARBA" id="ARBA00010488"/>
    </source>
</evidence>
<dbReference type="PANTHER" id="PTHR37316:SF3">
    <property type="entry name" value="TEICHOIC ACID GLYCEROL-PHOSPHATE TRANSFERASE"/>
    <property type="match status" value="1"/>
</dbReference>
<proteinExistence type="inferred from homology"/>
<keyword evidence="6" id="KW-0472">Membrane</keyword>
<dbReference type="RefSeq" id="WP_301214904.1">
    <property type="nucleotide sequence ID" value="NZ_JAROCB010000001.1"/>
</dbReference>
<dbReference type="PANTHER" id="PTHR37316">
    <property type="entry name" value="TEICHOIC ACID GLYCEROL-PHOSPHATE PRIMASE"/>
    <property type="match status" value="1"/>
</dbReference>
<evidence type="ECO:0000256" key="4">
    <source>
        <dbReference type="ARBA" id="ARBA00022679"/>
    </source>
</evidence>
<organism evidence="8 9">
    <name type="scientific">Leifsonia virtsii</name>
    <dbReference type="NCBI Taxonomy" id="3035915"/>
    <lineage>
        <taxon>Bacteria</taxon>
        <taxon>Bacillati</taxon>
        <taxon>Actinomycetota</taxon>
        <taxon>Actinomycetes</taxon>
        <taxon>Micrococcales</taxon>
        <taxon>Microbacteriaceae</taxon>
        <taxon>Leifsonia</taxon>
    </lineage>
</organism>
<evidence type="ECO:0000313" key="8">
    <source>
        <dbReference type="EMBL" id="MDN4595573.1"/>
    </source>
</evidence>
<dbReference type="Pfam" id="PF00534">
    <property type="entry name" value="Glycos_transf_1"/>
    <property type="match status" value="1"/>
</dbReference>
<dbReference type="Gene3D" id="3.40.50.12580">
    <property type="match status" value="1"/>
</dbReference>
<keyword evidence="4" id="KW-0808">Transferase</keyword>
<evidence type="ECO:0000256" key="1">
    <source>
        <dbReference type="ARBA" id="ARBA00004202"/>
    </source>
</evidence>
<comment type="subcellular location">
    <subcellularLocation>
        <location evidence="1">Cell membrane</location>
        <topology evidence="1">Peripheral membrane protein</topology>
    </subcellularLocation>
</comment>
<keyword evidence="5" id="KW-0777">Teichoic acid biosynthesis</keyword>
<dbReference type="EMBL" id="JAROCB010000001">
    <property type="protein sequence ID" value="MDN4595573.1"/>
    <property type="molecule type" value="Genomic_DNA"/>
</dbReference>
<comment type="similarity">
    <text evidence="2">Belongs to the CDP-glycerol glycerophosphotransferase family.</text>
</comment>
<dbReference type="Gene3D" id="3.40.50.11820">
    <property type="match status" value="1"/>
</dbReference>